<dbReference type="AlphaFoldDB" id="G8BRY5"/>
<comment type="similarity">
    <text evidence="7">Belongs to the ubiquitin-conjugating enzyme family.</text>
</comment>
<dbReference type="SMART" id="SM00212">
    <property type="entry name" value="UBCc"/>
    <property type="match status" value="1"/>
</dbReference>
<dbReference type="PANTHER" id="PTHR24067">
    <property type="entry name" value="UBIQUITIN-CONJUGATING ENZYME E2"/>
    <property type="match status" value="1"/>
</dbReference>
<name>G8BRY5_TETPH</name>
<dbReference type="PROSITE" id="PS50127">
    <property type="entry name" value="UBC_2"/>
    <property type="match status" value="1"/>
</dbReference>
<dbReference type="KEGG" id="tpf:TPHA_0D04260"/>
<dbReference type="PROSITE" id="PS00183">
    <property type="entry name" value="UBC_1"/>
    <property type="match status" value="1"/>
</dbReference>
<feature type="active site" description="Glycyl thioester intermediate" evidence="6">
    <location>
        <position position="92"/>
    </location>
</feature>
<dbReference type="GO" id="GO:0005777">
    <property type="term" value="C:peroxisome"/>
    <property type="evidence" value="ECO:0007669"/>
    <property type="project" value="EnsemblFungi"/>
</dbReference>
<evidence type="ECO:0000256" key="4">
    <source>
        <dbReference type="ARBA" id="ARBA00022840"/>
    </source>
</evidence>
<accession>G8BRY5</accession>
<sequence>MSLKRLLKEKRLIEKELSGYSESIELLEPVAFENFLKWRAVLKGPVNTPYHKHSFKLLIELPSEYPLVPPAITFEPYSMPHCNVEFSTGKICLNILEHEHWSPVWNLMYVMVALYQLLQEPVVDSPLNIDLANILRAGDTSAYHGLINYYLQEDTATH</sequence>
<keyword evidence="10" id="KW-1185">Reference proteome</keyword>
<dbReference type="InterPro" id="IPR016135">
    <property type="entry name" value="UBQ-conjugating_enzyme/RWD"/>
</dbReference>
<dbReference type="HOGENOM" id="CLU_030988_13_0_1"/>
<dbReference type="OMA" id="WRAVMKG"/>
<organism evidence="9 10">
    <name type="scientific">Tetrapisispora phaffii (strain ATCC 24235 / CBS 4417 / NBRC 1672 / NRRL Y-8282 / UCD 70-5)</name>
    <name type="common">Yeast</name>
    <name type="synonym">Fabospora phaffii</name>
    <dbReference type="NCBI Taxonomy" id="1071381"/>
    <lineage>
        <taxon>Eukaryota</taxon>
        <taxon>Fungi</taxon>
        <taxon>Dikarya</taxon>
        <taxon>Ascomycota</taxon>
        <taxon>Saccharomycotina</taxon>
        <taxon>Saccharomycetes</taxon>
        <taxon>Saccharomycetales</taxon>
        <taxon>Saccharomycetaceae</taxon>
        <taxon>Tetrapisispora</taxon>
    </lineage>
</organism>
<evidence type="ECO:0000256" key="3">
    <source>
        <dbReference type="ARBA" id="ARBA00022786"/>
    </source>
</evidence>
<gene>
    <name evidence="9" type="primary">TPHA0D04260</name>
    <name evidence="9" type="ordered locus">TPHA_0D04260</name>
</gene>
<dbReference type="GeneID" id="11531023"/>
<evidence type="ECO:0000256" key="7">
    <source>
        <dbReference type="RuleBase" id="RU362109"/>
    </source>
</evidence>
<dbReference type="GO" id="GO:0051865">
    <property type="term" value="P:protein autoubiquitination"/>
    <property type="evidence" value="ECO:0007669"/>
    <property type="project" value="EnsemblFungi"/>
</dbReference>
<dbReference type="GO" id="GO:0004842">
    <property type="term" value="F:ubiquitin-protein transferase activity"/>
    <property type="evidence" value="ECO:0007669"/>
    <property type="project" value="EnsemblFungi"/>
</dbReference>
<keyword evidence="1" id="KW-0808">Transferase</keyword>
<dbReference type="EMBL" id="HE612859">
    <property type="protein sequence ID" value="CCE63060.1"/>
    <property type="molecule type" value="Genomic_DNA"/>
</dbReference>
<dbReference type="Proteomes" id="UP000005666">
    <property type="component" value="Chromosome 4"/>
</dbReference>
<dbReference type="GO" id="GO:0006513">
    <property type="term" value="P:protein monoubiquitination"/>
    <property type="evidence" value="ECO:0007669"/>
    <property type="project" value="EnsemblFungi"/>
</dbReference>
<dbReference type="GO" id="GO:0005524">
    <property type="term" value="F:ATP binding"/>
    <property type="evidence" value="ECO:0007669"/>
    <property type="project" value="UniProtKB-UniRule"/>
</dbReference>
<dbReference type="RefSeq" id="XP_003685494.1">
    <property type="nucleotide sequence ID" value="XM_003685446.1"/>
</dbReference>
<comment type="pathway">
    <text evidence="5">Protein modification.</text>
</comment>
<dbReference type="InterPro" id="IPR023313">
    <property type="entry name" value="UBQ-conjugating_AS"/>
</dbReference>
<evidence type="ECO:0000256" key="6">
    <source>
        <dbReference type="PROSITE-ProRule" id="PRU10133"/>
    </source>
</evidence>
<keyword evidence="3 7" id="KW-0833">Ubl conjugation pathway</keyword>
<dbReference type="eggNOG" id="KOG0417">
    <property type="taxonomic scope" value="Eukaryota"/>
</dbReference>
<keyword evidence="4 7" id="KW-0067">ATP-binding</keyword>
<dbReference type="GO" id="GO:0016562">
    <property type="term" value="P:protein import into peroxisome matrix, receptor recycling"/>
    <property type="evidence" value="ECO:0007669"/>
    <property type="project" value="EnsemblFungi"/>
</dbReference>
<evidence type="ECO:0000313" key="10">
    <source>
        <dbReference type="Proteomes" id="UP000005666"/>
    </source>
</evidence>
<dbReference type="OrthoDB" id="9973183at2759"/>
<proteinExistence type="inferred from homology"/>
<dbReference type="SUPFAM" id="SSF54495">
    <property type="entry name" value="UBC-like"/>
    <property type="match status" value="1"/>
</dbReference>
<reference evidence="9 10" key="1">
    <citation type="journal article" date="2011" name="Proc. Natl. Acad. Sci. U.S.A.">
        <title>Evolutionary erosion of yeast sex chromosomes by mating-type switching accidents.</title>
        <authorList>
            <person name="Gordon J.L."/>
            <person name="Armisen D."/>
            <person name="Proux-Wera E."/>
            <person name="Oheigeartaigh S.S."/>
            <person name="Byrne K.P."/>
            <person name="Wolfe K.H."/>
        </authorList>
    </citation>
    <scope>NUCLEOTIDE SEQUENCE [LARGE SCALE GENOMIC DNA]</scope>
    <source>
        <strain evidence="10">ATCC 24235 / CBS 4417 / NBRC 1672 / NRRL Y-8282 / UCD 70-5</strain>
    </source>
</reference>
<dbReference type="Pfam" id="PF00179">
    <property type="entry name" value="UQ_con"/>
    <property type="match status" value="1"/>
</dbReference>
<evidence type="ECO:0000259" key="8">
    <source>
        <dbReference type="PROSITE" id="PS50127"/>
    </source>
</evidence>
<evidence type="ECO:0000256" key="5">
    <source>
        <dbReference type="ARBA" id="ARBA00043952"/>
    </source>
</evidence>
<evidence type="ECO:0000256" key="1">
    <source>
        <dbReference type="ARBA" id="ARBA00022679"/>
    </source>
</evidence>
<dbReference type="Gene3D" id="3.10.110.10">
    <property type="entry name" value="Ubiquitin Conjugating Enzyme"/>
    <property type="match status" value="1"/>
</dbReference>
<dbReference type="STRING" id="1071381.G8BRY5"/>
<protein>
    <recommendedName>
        <fullName evidence="8">UBC core domain-containing protein</fullName>
    </recommendedName>
</protein>
<dbReference type="InterPro" id="IPR000608">
    <property type="entry name" value="UBC"/>
</dbReference>
<dbReference type="InterPro" id="IPR050113">
    <property type="entry name" value="Ub_conjugating_enzyme"/>
</dbReference>
<evidence type="ECO:0000313" key="9">
    <source>
        <dbReference type="EMBL" id="CCE63060.1"/>
    </source>
</evidence>
<keyword evidence="2 7" id="KW-0547">Nucleotide-binding</keyword>
<evidence type="ECO:0000256" key="2">
    <source>
        <dbReference type="ARBA" id="ARBA00022741"/>
    </source>
</evidence>
<feature type="domain" description="UBC core" evidence="8">
    <location>
        <begin position="1"/>
        <end position="156"/>
    </location>
</feature>